<gene>
    <name evidence="2" type="ORF">R3Q16_27760</name>
</gene>
<dbReference type="EMBL" id="JAWLKB010000018">
    <property type="protein sequence ID" value="MDV6270430.1"/>
    <property type="molecule type" value="Genomic_DNA"/>
</dbReference>
<protein>
    <submittedName>
        <fullName evidence="2">Phosphoribosyltransferase family protein</fullName>
    </submittedName>
</protein>
<reference evidence="2 3" key="1">
    <citation type="submission" date="2023-10" db="EMBL/GenBank/DDBJ databases">
        <title>Development of a sustainable strategy for remediation of hydrocarbon-contaminated territories based on the waste exchange concept.</title>
        <authorList>
            <person name="Krivoruchko A."/>
        </authorList>
    </citation>
    <scope>NUCLEOTIDE SEQUENCE [LARGE SCALE GENOMIC DNA]</scope>
    <source>
        <strain evidence="2 3">IEGM 1203</strain>
    </source>
</reference>
<dbReference type="InterPro" id="IPR000836">
    <property type="entry name" value="PRTase_dom"/>
</dbReference>
<proteinExistence type="predicted"/>
<dbReference type="Gene3D" id="3.30.1310.20">
    <property type="entry name" value="PRTase-like"/>
    <property type="match status" value="1"/>
</dbReference>
<dbReference type="Proteomes" id="UP001185927">
    <property type="component" value="Unassembled WGS sequence"/>
</dbReference>
<sequence>MAQYRDRFAAGRALAAMFARSLDAARLHDPVVLGLPRGGVPVAIEVASALDAPLDILVVRKLGSPRNPELALGAIGEGDTRVLNHDVIAAERVSPQAMARVEESERAELERRAHLLRAGRPAVPLSGRTAVIVDDGMATGASAAVASACARAQGATGVIVAVPVASPESIRLLADSADRVICPFVPAILGGVGAAFDDFHQLTDSEVVDLLEG</sequence>
<comment type="caution">
    <text evidence="2">The sequence shown here is derived from an EMBL/GenBank/DDBJ whole genome shotgun (WGS) entry which is preliminary data.</text>
</comment>
<keyword evidence="3" id="KW-1185">Reference proteome</keyword>
<name>A0ABU4C1Q0_RHOGO</name>
<feature type="domain" description="Phosphoribosyltransferase" evidence="1">
    <location>
        <begin position="9"/>
        <end position="181"/>
    </location>
</feature>
<organism evidence="2 3">
    <name type="scientific">Rhodococcus globerulus</name>
    <dbReference type="NCBI Taxonomy" id="33008"/>
    <lineage>
        <taxon>Bacteria</taxon>
        <taxon>Bacillati</taxon>
        <taxon>Actinomycetota</taxon>
        <taxon>Actinomycetes</taxon>
        <taxon>Mycobacteriales</taxon>
        <taxon>Nocardiaceae</taxon>
        <taxon>Rhodococcus</taxon>
    </lineage>
</organism>
<evidence type="ECO:0000313" key="3">
    <source>
        <dbReference type="Proteomes" id="UP001185927"/>
    </source>
</evidence>
<keyword evidence="2" id="KW-0328">Glycosyltransferase</keyword>
<dbReference type="Gene3D" id="3.40.50.2020">
    <property type="match status" value="1"/>
</dbReference>
<dbReference type="GO" id="GO:0016757">
    <property type="term" value="F:glycosyltransferase activity"/>
    <property type="evidence" value="ECO:0007669"/>
    <property type="project" value="UniProtKB-KW"/>
</dbReference>
<dbReference type="RefSeq" id="WP_317544977.1">
    <property type="nucleotide sequence ID" value="NZ_JAWLKB010000018.1"/>
</dbReference>
<dbReference type="Pfam" id="PF00156">
    <property type="entry name" value="Pribosyltran"/>
    <property type="match status" value="1"/>
</dbReference>
<evidence type="ECO:0000313" key="2">
    <source>
        <dbReference type="EMBL" id="MDV6270430.1"/>
    </source>
</evidence>
<dbReference type="SUPFAM" id="SSF53271">
    <property type="entry name" value="PRTase-like"/>
    <property type="match status" value="1"/>
</dbReference>
<keyword evidence="2" id="KW-0808">Transferase</keyword>
<dbReference type="InterPro" id="IPR029057">
    <property type="entry name" value="PRTase-like"/>
</dbReference>
<accession>A0ABU4C1Q0</accession>
<dbReference type="CDD" id="cd06223">
    <property type="entry name" value="PRTases_typeI"/>
    <property type="match status" value="1"/>
</dbReference>
<evidence type="ECO:0000259" key="1">
    <source>
        <dbReference type="Pfam" id="PF00156"/>
    </source>
</evidence>